<proteinExistence type="predicted"/>
<name>A0ACB8QML0_9AGAM</name>
<evidence type="ECO:0000313" key="2">
    <source>
        <dbReference type="Proteomes" id="UP000814128"/>
    </source>
</evidence>
<organism evidence="1 2">
    <name type="scientific">Vararia minispora EC-137</name>
    <dbReference type="NCBI Taxonomy" id="1314806"/>
    <lineage>
        <taxon>Eukaryota</taxon>
        <taxon>Fungi</taxon>
        <taxon>Dikarya</taxon>
        <taxon>Basidiomycota</taxon>
        <taxon>Agaricomycotina</taxon>
        <taxon>Agaricomycetes</taxon>
        <taxon>Russulales</taxon>
        <taxon>Lachnocladiaceae</taxon>
        <taxon>Vararia</taxon>
    </lineage>
</organism>
<reference evidence="1" key="1">
    <citation type="submission" date="2021-02" db="EMBL/GenBank/DDBJ databases">
        <authorList>
            <consortium name="DOE Joint Genome Institute"/>
            <person name="Ahrendt S."/>
            <person name="Looney B.P."/>
            <person name="Miyauchi S."/>
            <person name="Morin E."/>
            <person name="Drula E."/>
            <person name="Courty P.E."/>
            <person name="Chicoki N."/>
            <person name="Fauchery L."/>
            <person name="Kohler A."/>
            <person name="Kuo A."/>
            <person name="Labutti K."/>
            <person name="Pangilinan J."/>
            <person name="Lipzen A."/>
            <person name="Riley R."/>
            <person name="Andreopoulos W."/>
            <person name="He G."/>
            <person name="Johnson J."/>
            <person name="Barry K.W."/>
            <person name="Grigoriev I.V."/>
            <person name="Nagy L."/>
            <person name="Hibbett D."/>
            <person name="Henrissat B."/>
            <person name="Matheny P.B."/>
            <person name="Labbe J."/>
            <person name="Martin F."/>
        </authorList>
    </citation>
    <scope>NUCLEOTIDE SEQUENCE</scope>
    <source>
        <strain evidence="1">EC-137</strain>
    </source>
</reference>
<protein>
    <submittedName>
        <fullName evidence="1">Uncharacterized protein</fullName>
    </submittedName>
</protein>
<evidence type="ECO:0000313" key="1">
    <source>
        <dbReference type="EMBL" id="KAI0032626.1"/>
    </source>
</evidence>
<comment type="caution">
    <text evidence="1">The sequence shown here is derived from an EMBL/GenBank/DDBJ whole genome shotgun (WGS) entry which is preliminary data.</text>
</comment>
<sequence>MTPPLSDTAAVEPDLVAPFEKVHFYHGISPDPPELLFRSDLETNPFVIPKGRFSAIPEKTVHGVFDATLRPIWSSTVAPAIIALLKEEERRIRLSTLMAVRFSTPDENGQDVFGPIVIWISVHPNTTTAVACRDASPDIIRLLESHGVKGAVVHWYEGAVERLSGPPMMRVARSTDPTSYIRRALTAVLGLPLAAGMGDDDSQGSLAFFFHENEDERGNPSGKVFGVTNKHVVQKVTNADCELGRGGAAKAYTRALIAKNVGTIQCLAEEIVELEKKPAAEDDASALKRNKRKLGEVNEDNVKLGMFLKDLNANWSDALQRTIGWVDWAPKIRSDVDSRAYTLDICTFELEKHKWEKEFKGNFVYLGGKYSDDDITAMFYPNATTPLSFKYPKDHLFRILGFVAAERLANPDFYDEQGNAAFIVAKDGQSSDLTFGRYSALEAYTCDEFGHDSWEVAVFNYDKRSGNFSASGDSGSLIFNAEGKMVAILHSGMPRGLSSHVTFATPAHFIIEQIKLRYPKADFARLEF</sequence>
<dbReference type="EMBL" id="MU273540">
    <property type="protein sequence ID" value="KAI0032626.1"/>
    <property type="molecule type" value="Genomic_DNA"/>
</dbReference>
<accession>A0ACB8QML0</accession>
<keyword evidence="2" id="KW-1185">Reference proteome</keyword>
<reference evidence="1" key="2">
    <citation type="journal article" date="2022" name="New Phytol.">
        <title>Evolutionary transition to the ectomycorrhizal habit in the genomes of a hyperdiverse lineage of mushroom-forming fungi.</title>
        <authorList>
            <person name="Looney B."/>
            <person name="Miyauchi S."/>
            <person name="Morin E."/>
            <person name="Drula E."/>
            <person name="Courty P.E."/>
            <person name="Kohler A."/>
            <person name="Kuo A."/>
            <person name="LaButti K."/>
            <person name="Pangilinan J."/>
            <person name="Lipzen A."/>
            <person name="Riley R."/>
            <person name="Andreopoulos W."/>
            <person name="He G."/>
            <person name="Johnson J."/>
            <person name="Nolan M."/>
            <person name="Tritt A."/>
            <person name="Barry K.W."/>
            <person name="Grigoriev I.V."/>
            <person name="Nagy L.G."/>
            <person name="Hibbett D."/>
            <person name="Henrissat B."/>
            <person name="Matheny P.B."/>
            <person name="Labbe J."/>
            <person name="Martin F.M."/>
        </authorList>
    </citation>
    <scope>NUCLEOTIDE SEQUENCE</scope>
    <source>
        <strain evidence="1">EC-137</strain>
    </source>
</reference>
<gene>
    <name evidence="1" type="ORF">K488DRAFT_49453</name>
</gene>
<dbReference type="Proteomes" id="UP000814128">
    <property type="component" value="Unassembled WGS sequence"/>
</dbReference>